<dbReference type="InterPro" id="IPR050879">
    <property type="entry name" value="Acyltransferase_3"/>
</dbReference>
<name>A0A6N9TAA0_9HYPH</name>
<dbReference type="PANTHER" id="PTHR23028">
    <property type="entry name" value="ACETYLTRANSFERASE"/>
    <property type="match status" value="1"/>
</dbReference>
<keyword evidence="3" id="KW-0012">Acyltransferase</keyword>
<keyword evidence="1" id="KW-0812">Transmembrane</keyword>
<evidence type="ECO:0000313" key="3">
    <source>
        <dbReference type="EMBL" id="NDW06986.1"/>
    </source>
</evidence>
<feature type="domain" description="Acyltransferase 3" evidence="2">
    <location>
        <begin position="2"/>
        <end position="326"/>
    </location>
</feature>
<dbReference type="EMBL" id="JAAAMG010000022">
    <property type="protein sequence ID" value="NDW06986.1"/>
    <property type="molecule type" value="Genomic_DNA"/>
</dbReference>
<keyword evidence="1" id="KW-0472">Membrane</keyword>
<gene>
    <name evidence="3" type="ORF">GTK09_21460</name>
</gene>
<proteinExistence type="predicted"/>
<feature type="transmembrane region" description="Helical" evidence="1">
    <location>
        <begin position="160"/>
        <end position="181"/>
    </location>
</feature>
<evidence type="ECO:0000256" key="1">
    <source>
        <dbReference type="SAM" id="Phobius"/>
    </source>
</evidence>
<reference evidence="3 4" key="1">
    <citation type="submission" date="2020-01" db="EMBL/GenBank/DDBJ databases">
        <title>Jiella pacifica sp. nov.</title>
        <authorList>
            <person name="Xue Z."/>
            <person name="Zhu S."/>
            <person name="Chen J."/>
            <person name="Yang J."/>
        </authorList>
    </citation>
    <scope>NUCLEOTIDE SEQUENCE [LARGE SCALE GENOMIC DNA]</scope>
    <source>
        <strain evidence="3 4">40Bstr34</strain>
    </source>
</reference>
<dbReference type="Proteomes" id="UP000469011">
    <property type="component" value="Unassembled WGS sequence"/>
</dbReference>
<evidence type="ECO:0000313" key="4">
    <source>
        <dbReference type="Proteomes" id="UP000469011"/>
    </source>
</evidence>
<dbReference type="AlphaFoldDB" id="A0A6N9TAA0"/>
<accession>A0A6N9TAA0</accession>
<dbReference type="GO" id="GO:0016747">
    <property type="term" value="F:acyltransferase activity, transferring groups other than amino-acyl groups"/>
    <property type="evidence" value="ECO:0007669"/>
    <property type="project" value="InterPro"/>
</dbReference>
<feature type="transmembrane region" description="Helical" evidence="1">
    <location>
        <begin position="218"/>
        <end position="237"/>
    </location>
</feature>
<dbReference type="InterPro" id="IPR002656">
    <property type="entry name" value="Acyl_transf_3_dom"/>
</dbReference>
<keyword evidence="3" id="KW-0808">Transferase</keyword>
<organism evidence="3 4">
    <name type="scientific">Jiella pacifica</name>
    <dbReference type="NCBI Taxonomy" id="2696469"/>
    <lineage>
        <taxon>Bacteria</taxon>
        <taxon>Pseudomonadati</taxon>
        <taxon>Pseudomonadota</taxon>
        <taxon>Alphaproteobacteria</taxon>
        <taxon>Hyphomicrobiales</taxon>
        <taxon>Aurantimonadaceae</taxon>
        <taxon>Jiella</taxon>
    </lineage>
</organism>
<dbReference type="GO" id="GO:0009103">
    <property type="term" value="P:lipopolysaccharide biosynthetic process"/>
    <property type="evidence" value="ECO:0007669"/>
    <property type="project" value="TreeGrafter"/>
</dbReference>
<feature type="transmembrane region" description="Helical" evidence="1">
    <location>
        <begin position="76"/>
        <end position="96"/>
    </location>
</feature>
<feature type="transmembrane region" description="Helical" evidence="1">
    <location>
        <begin position="134"/>
        <end position="153"/>
    </location>
</feature>
<protein>
    <submittedName>
        <fullName evidence="3">Acyltransferase family protein</fullName>
    </submittedName>
</protein>
<comment type="caution">
    <text evidence="3">The sequence shown here is derived from an EMBL/GenBank/DDBJ whole genome shotgun (WGS) entry which is preliminary data.</text>
</comment>
<sequence>MFDCWRFVAAMLIMAYHFLFWAPYGVDAGTQVLYRLLPLLDMFFMISGFFITTRYREKIGDFASYLRFMRGRAARLLPLHYAITLFFAAVALYAWAKGAPNYPWRQNLEALPAHLLLLHAFGTTDGLALNYPSWSISAEFFAYALFPLVVLLLRVGGLKALVVSIALWVGLLELASAKGWFGPGGWTTADSMGAYRALADFMIGAAVAIVVERRMINVRSHLPGCLATGFVLIAMLSGSHHSVVMPLMVAALVLTALAETARPESTTFLAPLMPVTRVAFGIYLIHPVMEFIFLEVVWYHGLAGTGLIGFYLYWWLPMIASVVAAMASHRYFEPFCAKGLLPAKPRRGEAERLLASA</sequence>
<keyword evidence="4" id="KW-1185">Reference proteome</keyword>
<feature type="transmembrane region" description="Helical" evidence="1">
    <location>
        <begin position="32"/>
        <end position="55"/>
    </location>
</feature>
<dbReference type="Pfam" id="PF01757">
    <property type="entry name" value="Acyl_transf_3"/>
    <property type="match status" value="1"/>
</dbReference>
<dbReference type="PANTHER" id="PTHR23028:SF53">
    <property type="entry name" value="ACYL_TRANSF_3 DOMAIN-CONTAINING PROTEIN"/>
    <property type="match status" value="1"/>
</dbReference>
<keyword evidence="1" id="KW-1133">Transmembrane helix</keyword>
<feature type="transmembrane region" description="Helical" evidence="1">
    <location>
        <begin position="193"/>
        <end position="211"/>
    </location>
</feature>
<dbReference type="GO" id="GO:0016020">
    <property type="term" value="C:membrane"/>
    <property type="evidence" value="ECO:0007669"/>
    <property type="project" value="TreeGrafter"/>
</dbReference>
<feature type="transmembrane region" description="Helical" evidence="1">
    <location>
        <begin position="7"/>
        <end position="26"/>
    </location>
</feature>
<evidence type="ECO:0000259" key="2">
    <source>
        <dbReference type="Pfam" id="PF01757"/>
    </source>
</evidence>